<dbReference type="RefSeq" id="WP_150262229.1">
    <property type="nucleotide sequence ID" value="NZ_CP029189.1"/>
</dbReference>
<dbReference type="GO" id="GO:0008999">
    <property type="term" value="F:protein-N-terminal-alanine acetyltransferase activity"/>
    <property type="evidence" value="ECO:0007669"/>
    <property type="project" value="TreeGrafter"/>
</dbReference>
<dbReference type="Pfam" id="PF13302">
    <property type="entry name" value="Acetyltransf_3"/>
    <property type="match status" value="1"/>
</dbReference>
<evidence type="ECO:0000313" key="2">
    <source>
        <dbReference type="EMBL" id="QES57740.1"/>
    </source>
</evidence>
<proteinExistence type="predicted"/>
<protein>
    <submittedName>
        <fullName evidence="2">GNAT family N-acetyltransferase</fullName>
    </submittedName>
</protein>
<dbReference type="EMBL" id="CP029189">
    <property type="protein sequence ID" value="QES57740.1"/>
    <property type="molecule type" value="Genomic_DNA"/>
</dbReference>
<gene>
    <name evidence="2" type="ORF">DEJ51_29180</name>
</gene>
<dbReference type="OrthoDB" id="9795188at2"/>
<dbReference type="Proteomes" id="UP000324101">
    <property type="component" value="Chromosome"/>
</dbReference>
<dbReference type="PANTHER" id="PTHR43441">
    <property type="entry name" value="RIBOSOMAL-PROTEIN-SERINE ACETYLTRANSFERASE"/>
    <property type="match status" value="1"/>
</dbReference>
<evidence type="ECO:0000313" key="3">
    <source>
        <dbReference type="Proteomes" id="UP000324101"/>
    </source>
</evidence>
<dbReference type="InterPro" id="IPR016181">
    <property type="entry name" value="Acyl_CoA_acyltransferase"/>
</dbReference>
<sequence>MLTSARLTLRAPEAGDVDWITAELQDVEIQRNTTVPSPYGRPDAERFVAAARDHDEPTTFVITTTATGRRAGMISLHRHPKHAPSIGYWIGRSGRGQGVATEAVVRICRWGFEDLGLPVITWMARVGNEASRAVALKAGFRMEGTLRLRITSQGRLRDCWAGSLLPGELLP</sequence>
<organism evidence="2 3">
    <name type="scientific">Streptomyces venezuelae</name>
    <dbReference type="NCBI Taxonomy" id="54571"/>
    <lineage>
        <taxon>Bacteria</taxon>
        <taxon>Bacillati</taxon>
        <taxon>Actinomycetota</taxon>
        <taxon>Actinomycetes</taxon>
        <taxon>Kitasatosporales</taxon>
        <taxon>Streptomycetaceae</taxon>
        <taxon>Streptomyces</taxon>
    </lineage>
</organism>
<evidence type="ECO:0000259" key="1">
    <source>
        <dbReference type="PROSITE" id="PS51186"/>
    </source>
</evidence>
<dbReference type="InterPro" id="IPR000182">
    <property type="entry name" value="GNAT_dom"/>
</dbReference>
<name>A0A5P2DT73_STRVZ</name>
<reference evidence="2 3" key="1">
    <citation type="submission" date="2018-05" db="EMBL/GenBank/DDBJ databases">
        <title>Streptomyces venezuelae.</title>
        <authorList>
            <person name="Kim W."/>
            <person name="Lee N."/>
            <person name="Cho B.-K."/>
        </authorList>
    </citation>
    <scope>NUCLEOTIDE SEQUENCE [LARGE SCALE GENOMIC DNA]</scope>
    <source>
        <strain evidence="2 3">ATCC 21018</strain>
    </source>
</reference>
<dbReference type="SUPFAM" id="SSF55729">
    <property type="entry name" value="Acyl-CoA N-acyltransferases (Nat)"/>
    <property type="match status" value="1"/>
</dbReference>
<dbReference type="Gene3D" id="3.40.630.30">
    <property type="match status" value="1"/>
</dbReference>
<dbReference type="PANTHER" id="PTHR43441:SF10">
    <property type="entry name" value="ACETYLTRANSFERASE"/>
    <property type="match status" value="1"/>
</dbReference>
<dbReference type="GO" id="GO:1990189">
    <property type="term" value="F:protein N-terminal-serine acetyltransferase activity"/>
    <property type="evidence" value="ECO:0007669"/>
    <property type="project" value="TreeGrafter"/>
</dbReference>
<dbReference type="GO" id="GO:0005737">
    <property type="term" value="C:cytoplasm"/>
    <property type="evidence" value="ECO:0007669"/>
    <property type="project" value="TreeGrafter"/>
</dbReference>
<keyword evidence="2" id="KW-0808">Transferase</keyword>
<dbReference type="PROSITE" id="PS51186">
    <property type="entry name" value="GNAT"/>
    <property type="match status" value="1"/>
</dbReference>
<dbReference type="AlphaFoldDB" id="A0A5P2DT73"/>
<feature type="domain" description="N-acetyltransferase" evidence="1">
    <location>
        <begin position="7"/>
        <end position="166"/>
    </location>
</feature>
<dbReference type="InterPro" id="IPR051908">
    <property type="entry name" value="Ribosomal_N-acetyltransferase"/>
</dbReference>
<accession>A0A5P2DT73</accession>